<geneLocation type="plasmid" evidence="2 3">
    <name>p1</name>
</geneLocation>
<sequence length="106" mass="12032">MVRVRTPRQSVDEFINAAEKPSLEEATSPQTLQEQSEPQGTKERVRARAKSSRKVGAYTIQATKSQKALMDYAAEELDISKAKLLERYFFTTLEEKFGDAVPIHEQ</sequence>
<proteinExistence type="predicted"/>
<organism evidence="2 3">
    <name type="scientific">Rothia terrae</name>
    <dbReference type="NCBI Taxonomy" id="396015"/>
    <lineage>
        <taxon>Bacteria</taxon>
        <taxon>Bacillati</taxon>
        <taxon>Actinomycetota</taxon>
        <taxon>Actinomycetes</taxon>
        <taxon>Micrococcales</taxon>
        <taxon>Micrococcaceae</taxon>
        <taxon>Rothia</taxon>
    </lineage>
</organism>
<reference evidence="2 3" key="1">
    <citation type="submission" date="2020-09" db="EMBL/GenBank/DDBJ databases">
        <title>Investigation of environmental microbes.</title>
        <authorList>
            <person name="Ou Y."/>
            <person name="Kang Q."/>
        </authorList>
    </citation>
    <scope>NUCLEOTIDE SEQUENCE [LARGE SCALE GENOMIC DNA]</scope>
    <source>
        <strain evidence="2 3">KJZ-14</strain>
        <plasmid evidence="2 3">p1</plasmid>
    </source>
</reference>
<dbReference type="GeneID" id="96624859"/>
<feature type="compositionally biased region" description="Polar residues" evidence="1">
    <location>
        <begin position="25"/>
        <end position="39"/>
    </location>
</feature>
<feature type="region of interest" description="Disordered" evidence="1">
    <location>
        <begin position="1"/>
        <end position="51"/>
    </location>
</feature>
<evidence type="ECO:0000256" key="1">
    <source>
        <dbReference type="SAM" id="MobiDB-lite"/>
    </source>
</evidence>
<gene>
    <name evidence="2" type="ORF">IDM49_11500</name>
</gene>
<keyword evidence="2" id="KW-0614">Plasmid</keyword>
<dbReference type="AlphaFoldDB" id="A0A7S6WWB4"/>
<dbReference type="KEGG" id="rter:IDM49_11500"/>
<dbReference type="Proteomes" id="UP000516404">
    <property type="component" value="Plasmid p1"/>
</dbReference>
<name>A0A7S6WWB4_9MICC</name>
<protein>
    <submittedName>
        <fullName evidence="2">Uncharacterized protein</fullName>
    </submittedName>
</protein>
<dbReference type="RefSeq" id="WP_193836771.1">
    <property type="nucleotide sequence ID" value="NZ_CP062960.1"/>
</dbReference>
<accession>A0A7S6WWB4</accession>
<evidence type="ECO:0000313" key="2">
    <source>
        <dbReference type="EMBL" id="QOW64718.1"/>
    </source>
</evidence>
<keyword evidence="3" id="KW-1185">Reference proteome</keyword>
<dbReference type="EMBL" id="CP062960">
    <property type="protein sequence ID" value="QOW64718.1"/>
    <property type="molecule type" value="Genomic_DNA"/>
</dbReference>
<evidence type="ECO:0000313" key="3">
    <source>
        <dbReference type="Proteomes" id="UP000516404"/>
    </source>
</evidence>